<sequence length="69" mass="8026">MGRIILHLLLGFEILIIVLSQVGHKCRRWREEKVQFNNFKGVMLVRAGYADIIIFYIKIVRSVTGIIIL</sequence>
<evidence type="ECO:0000313" key="3">
    <source>
        <dbReference type="Proteomes" id="UP000529652"/>
    </source>
</evidence>
<gene>
    <name evidence="2" type="ORF">HNP63_001087</name>
</gene>
<protein>
    <submittedName>
        <fullName evidence="2">Transcription antitermination factor NusG</fullName>
    </submittedName>
</protein>
<feature type="transmembrane region" description="Helical" evidence="1">
    <location>
        <begin position="6"/>
        <end position="23"/>
    </location>
</feature>
<reference evidence="2 3" key="1">
    <citation type="submission" date="2020-08" db="EMBL/GenBank/DDBJ databases">
        <title>Genomic Encyclopedia of Type Strains, Phase IV (KMG-IV): sequencing the most valuable type-strain genomes for metagenomic binning, comparative biology and taxonomic classification.</title>
        <authorList>
            <person name="Goeker M."/>
        </authorList>
    </citation>
    <scope>NUCLEOTIDE SEQUENCE [LARGE SCALE GENOMIC DNA]</scope>
    <source>
        <strain evidence="2 3">DSM 10508</strain>
    </source>
</reference>
<evidence type="ECO:0000256" key="1">
    <source>
        <dbReference type="SAM" id="Phobius"/>
    </source>
</evidence>
<organism evidence="2 3">
    <name type="scientific">Borreliella afzelii</name>
    <name type="common">Borrelia afzelii</name>
    <dbReference type="NCBI Taxonomy" id="29518"/>
    <lineage>
        <taxon>Bacteria</taxon>
        <taxon>Pseudomonadati</taxon>
        <taxon>Spirochaetota</taxon>
        <taxon>Spirochaetia</taxon>
        <taxon>Spirochaetales</taxon>
        <taxon>Borreliaceae</taxon>
        <taxon>Borreliella</taxon>
    </lineage>
</organism>
<evidence type="ECO:0000313" key="2">
    <source>
        <dbReference type="EMBL" id="MBB5141666.1"/>
    </source>
</evidence>
<dbReference type="EMBL" id="JACHGM010000007">
    <property type="protein sequence ID" value="MBB5141666.1"/>
    <property type="molecule type" value="Genomic_DNA"/>
</dbReference>
<dbReference type="AlphaFoldDB" id="A0AB34Z3I4"/>
<accession>A0AB34Z3I4</accession>
<proteinExistence type="predicted"/>
<keyword evidence="1" id="KW-0812">Transmembrane</keyword>
<dbReference type="Proteomes" id="UP000529652">
    <property type="component" value="Unassembled WGS sequence"/>
</dbReference>
<name>A0AB34Z3I4_BORAF</name>
<dbReference type="RefSeq" id="WP_183227422.1">
    <property type="nucleotide sequence ID" value="NZ_CAXOVR010000024.1"/>
</dbReference>
<keyword evidence="1" id="KW-0472">Membrane</keyword>
<keyword evidence="1" id="KW-1133">Transmembrane helix</keyword>
<comment type="caution">
    <text evidence="2">The sequence shown here is derived from an EMBL/GenBank/DDBJ whole genome shotgun (WGS) entry which is preliminary data.</text>
</comment>